<organism evidence="3 4">
    <name type="scientific">Mongoliibacter ruber</name>
    <dbReference type="NCBI Taxonomy" id="1750599"/>
    <lineage>
        <taxon>Bacteria</taxon>
        <taxon>Pseudomonadati</taxon>
        <taxon>Bacteroidota</taxon>
        <taxon>Cytophagia</taxon>
        <taxon>Cytophagales</taxon>
        <taxon>Cyclobacteriaceae</taxon>
        <taxon>Mongoliibacter</taxon>
    </lineage>
</organism>
<reference evidence="3 4" key="1">
    <citation type="submission" date="2018-03" db="EMBL/GenBank/DDBJ databases">
        <title>Genomic Encyclopedia of Archaeal and Bacterial Type Strains, Phase II (KMG-II): from individual species to whole genera.</title>
        <authorList>
            <person name="Goeker M."/>
        </authorList>
    </citation>
    <scope>NUCLEOTIDE SEQUENCE [LARGE SCALE GENOMIC DNA]</scope>
    <source>
        <strain evidence="3 4">DSM 27929</strain>
    </source>
</reference>
<proteinExistence type="predicted"/>
<comment type="caution">
    <text evidence="3">The sequence shown here is derived from an EMBL/GenBank/DDBJ whole genome shotgun (WGS) entry which is preliminary data.</text>
</comment>
<evidence type="ECO:0000313" key="3">
    <source>
        <dbReference type="EMBL" id="PRY89747.1"/>
    </source>
</evidence>
<evidence type="ECO:0000313" key="4">
    <source>
        <dbReference type="Proteomes" id="UP000238157"/>
    </source>
</evidence>
<dbReference type="InterPro" id="IPR002575">
    <property type="entry name" value="Aminoglycoside_PTrfase"/>
</dbReference>
<dbReference type="Gene3D" id="3.30.200.20">
    <property type="entry name" value="Phosphorylase Kinase, domain 1"/>
    <property type="match status" value="1"/>
</dbReference>
<accession>A0A2T0WSU4</accession>
<dbReference type="EMBL" id="PVTR01000002">
    <property type="protein sequence ID" value="PRY89747.1"/>
    <property type="molecule type" value="Genomic_DNA"/>
</dbReference>
<gene>
    <name evidence="3" type="ORF">CLW00_102223</name>
</gene>
<dbReference type="AlphaFoldDB" id="A0A2T0WSU4"/>
<dbReference type="PANTHER" id="PTHR21064:SF5">
    <property type="entry name" value="SLR1880 PROTEIN"/>
    <property type="match status" value="1"/>
</dbReference>
<evidence type="ECO:0000256" key="1">
    <source>
        <dbReference type="SAM" id="Coils"/>
    </source>
</evidence>
<keyword evidence="4" id="KW-1185">Reference proteome</keyword>
<dbReference type="InterPro" id="IPR011009">
    <property type="entry name" value="Kinase-like_dom_sf"/>
</dbReference>
<name>A0A2T0WSU4_9BACT</name>
<dbReference type="SUPFAM" id="SSF56112">
    <property type="entry name" value="Protein kinase-like (PK-like)"/>
    <property type="match status" value="1"/>
</dbReference>
<evidence type="ECO:0000259" key="2">
    <source>
        <dbReference type="Pfam" id="PF01636"/>
    </source>
</evidence>
<keyword evidence="1" id="KW-0175">Coiled coil</keyword>
<feature type="coiled-coil region" evidence="1">
    <location>
        <begin position="148"/>
        <end position="175"/>
    </location>
</feature>
<dbReference type="Pfam" id="PF01636">
    <property type="entry name" value="APH"/>
    <property type="match status" value="1"/>
</dbReference>
<dbReference type="PANTHER" id="PTHR21064">
    <property type="entry name" value="AMINOGLYCOSIDE PHOSPHOTRANSFERASE DOMAIN-CONTAINING PROTEIN-RELATED"/>
    <property type="match status" value="1"/>
</dbReference>
<dbReference type="OrthoDB" id="526037at2"/>
<keyword evidence="3" id="KW-0418">Kinase</keyword>
<protein>
    <submittedName>
        <fullName evidence="3">Ser/Thr protein kinase RdoA (MazF antagonist)</fullName>
    </submittedName>
</protein>
<dbReference type="InterPro" id="IPR050249">
    <property type="entry name" value="Pseudomonas-type_ThrB"/>
</dbReference>
<dbReference type="GO" id="GO:0016301">
    <property type="term" value="F:kinase activity"/>
    <property type="evidence" value="ECO:0007669"/>
    <property type="project" value="UniProtKB-KW"/>
</dbReference>
<dbReference type="Proteomes" id="UP000238157">
    <property type="component" value="Unassembled WGS sequence"/>
</dbReference>
<sequence length="341" mass="39393">MYITWFSALNDLYKFKIHSESMQPFGEGHIHHTYLVETSVGKMILQKFNHAVFTEPEKISHNHLVLLSEIDRSKLSFQLPLPIPNKKGEVFTRIEDSLFRFTPFVNGTCINEVQDTKQAYLAAEAFAGFIESGKHISSDSFLEVIPGFNDLSLRYNQLQQAIKQTKRRLTSELDELISFYLNQKDLVEEYEMWINKLPLRLTHNDTKINNLIFSEDLSTVNAVIDLDTLMAGYAFYDFGDLVRTVACTEHEHSTKWEKIGVDKRKYSALMEGFLEGGKEFLTDDEIASLPFGGKMMTCIMGFRFLADYLNGNIYYVIKYDEQNLHRAKNHMYLLKALEVMG</sequence>
<dbReference type="RefSeq" id="WP_106132433.1">
    <property type="nucleotide sequence ID" value="NZ_PVTR01000002.1"/>
</dbReference>
<keyword evidence="3" id="KW-0808">Transferase</keyword>
<dbReference type="Gene3D" id="3.90.1200.10">
    <property type="match status" value="1"/>
</dbReference>
<feature type="domain" description="Aminoglycoside phosphotransferase" evidence="2">
    <location>
        <begin position="22"/>
        <end position="248"/>
    </location>
</feature>